<dbReference type="RefSeq" id="XP_060328886.1">
    <property type="nucleotide sequence ID" value="XM_060473548.1"/>
</dbReference>
<keyword evidence="3" id="KW-1185">Reference proteome</keyword>
<dbReference type="GeneID" id="85357096"/>
<keyword evidence="1" id="KW-0472">Membrane</keyword>
<dbReference type="AlphaFoldDB" id="A0AA39K6B8"/>
<dbReference type="Proteomes" id="UP001175211">
    <property type="component" value="Unassembled WGS sequence"/>
</dbReference>
<feature type="transmembrane region" description="Helical" evidence="1">
    <location>
        <begin position="12"/>
        <end position="29"/>
    </location>
</feature>
<proteinExistence type="predicted"/>
<sequence>MNIHTYAVPVSTGNNILLFYLLVIATPWFNETLSLLLSLPSSFIINLYYIADVYCIFMFCSNSLYVTWIIFQEIEASVLKISIFS</sequence>
<reference evidence="2" key="1">
    <citation type="submission" date="2023-06" db="EMBL/GenBank/DDBJ databases">
        <authorList>
            <consortium name="Lawrence Berkeley National Laboratory"/>
            <person name="Ahrendt S."/>
            <person name="Sahu N."/>
            <person name="Indic B."/>
            <person name="Wong-Bajracharya J."/>
            <person name="Merenyi Z."/>
            <person name="Ke H.-M."/>
            <person name="Monk M."/>
            <person name="Kocsube S."/>
            <person name="Drula E."/>
            <person name="Lipzen A."/>
            <person name="Balint B."/>
            <person name="Henrissat B."/>
            <person name="Andreopoulos B."/>
            <person name="Martin F.M."/>
            <person name="Harder C.B."/>
            <person name="Rigling D."/>
            <person name="Ford K.L."/>
            <person name="Foster G.D."/>
            <person name="Pangilinan J."/>
            <person name="Papanicolaou A."/>
            <person name="Barry K."/>
            <person name="LaButti K."/>
            <person name="Viragh M."/>
            <person name="Koriabine M."/>
            <person name="Yan M."/>
            <person name="Riley R."/>
            <person name="Champramary S."/>
            <person name="Plett K.L."/>
            <person name="Tsai I.J."/>
            <person name="Slot J."/>
            <person name="Sipos G."/>
            <person name="Plett J."/>
            <person name="Nagy L.G."/>
            <person name="Grigoriev I.V."/>
        </authorList>
    </citation>
    <scope>NUCLEOTIDE SEQUENCE</scope>
    <source>
        <strain evidence="2">CCBAS 213</strain>
    </source>
</reference>
<feature type="transmembrane region" description="Helical" evidence="1">
    <location>
        <begin position="49"/>
        <end position="71"/>
    </location>
</feature>
<gene>
    <name evidence="2" type="ORF">EV420DRAFT_1553337</name>
</gene>
<name>A0AA39K6B8_ARMTA</name>
<keyword evidence="1" id="KW-1133">Transmembrane helix</keyword>
<evidence type="ECO:0000256" key="1">
    <source>
        <dbReference type="SAM" id="Phobius"/>
    </source>
</evidence>
<organism evidence="2 3">
    <name type="scientific">Armillaria tabescens</name>
    <name type="common">Ringless honey mushroom</name>
    <name type="synonym">Agaricus tabescens</name>
    <dbReference type="NCBI Taxonomy" id="1929756"/>
    <lineage>
        <taxon>Eukaryota</taxon>
        <taxon>Fungi</taxon>
        <taxon>Dikarya</taxon>
        <taxon>Basidiomycota</taxon>
        <taxon>Agaricomycotina</taxon>
        <taxon>Agaricomycetes</taxon>
        <taxon>Agaricomycetidae</taxon>
        <taxon>Agaricales</taxon>
        <taxon>Marasmiineae</taxon>
        <taxon>Physalacriaceae</taxon>
        <taxon>Desarmillaria</taxon>
    </lineage>
</organism>
<accession>A0AA39K6B8</accession>
<evidence type="ECO:0000313" key="2">
    <source>
        <dbReference type="EMBL" id="KAK0455376.1"/>
    </source>
</evidence>
<dbReference type="EMBL" id="JAUEPS010000025">
    <property type="protein sequence ID" value="KAK0455376.1"/>
    <property type="molecule type" value="Genomic_DNA"/>
</dbReference>
<protein>
    <submittedName>
        <fullName evidence="2">Uncharacterized protein</fullName>
    </submittedName>
</protein>
<evidence type="ECO:0000313" key="3">
    <source>
        <dbReference type="Proteomes" id="UP001175211"/>
    </source>
</evidence>
<comment type="caution">
    <text evidence="2">The sequence shown here is derived from an EMBL/GenBank/DDBJ whole genome shotgun (WGS) entry which is preliminary data.</text>
</comment>
<keyword evidence="1" id="KW-0812">Transmembrane</keyword>